<sequence>MIERQIERGGAKRCAGPVPGLAVVVTGVAAHASEGAPGFDITGVLAEDGPLPLPSVSGMDVAIAVNPAGTTFRGGVLGQGRVYEDRVEVDLVLGAEEARGLCAGLLSQLETGAPVLELRGDAIAASLLRITGFNRS</sequence>
<protein>
    <submittedName>
        <fullName evidence="1">Uncharacterized protein</fullName>
    </submittedName>
</protein>
<proteinExistence type="predicted"/>
<dbReference type="Proteomes" id="UP000249082">
    <property type="component" value="Unassembled WGS sequence"/>
</dbReference>
<evidence type="ECO:0000313" key="1">
    <source>
        <dbReference type="EMBL" id="PZQ50946.1"/>
    </source>
</evidence>
<name>A0A2W5NBQ3_9SPHN</name>
<dbReference type="EMBL" id="QFPX01000031">
    <property type="protein sequence ID" value="PZQ50946.1"/>
    <property type="molecule type" value="Genomic_DNA"/>
</dbReference>
<reference evidence="1 2" key="1">
    <citation type="submission" date="2017-08" db="EMBL/GenBank/DDBJ databases">
        <title>Infants hospitalized years apart are colonized by the same room-sourced microbial strains.</title>
        <authorList>
            <person name="Brooks B."/>
            <person name="Olm M.R."/>
            <person name="Firek B.A."/>
            <person name="Baker R."/>
            <person name="Thomas B.C."/>
            <person name="Morowitz M.J."/>
            <person name="Banfield J.F."/>
        </authorList>
    </citation>
    <scope>NUCLEOTIDE SEQUENCE [LARGE SCALE GENOMIC DNA]</scope>
    <source>
        <strain evidence="1">S2_005_002_R2_33</strain>
    </source>
</reference>
<gene>
    <name evidence="1" type="ORF">DI555_21950</name>
</gene>
<dbReference type="AlphaFoldDB" id="A0A2W5NBQ3"/>
<evidence type="ECO:0000313" key="2">
    <source>
        <dbReference type="Proteomes" id="UP000249082"/>
    </source>
</evidence>
<comment type="caution">
    <text evidence="1">The sequence shown here is derived from an EMBL/GenBank/DDBJ whole genome shotgun (WGS) entry which is preliminary data.</text>
</comment>
<accession>A0A2W5NBQ3</accession>
<organism evidence="1 2">
    <name type="scientific">Novosphingobium pentaromativorans</name>
    <dbReference type="NCBI Taxonomy" id="205844"/>
    <lineage>
        <taxon>Bacteria</taxon>
        <taxon>Pseudomonadati</taxon>
        <taxon>Pseudomonadota</taxon>
        <taxon>Alphaproteobacteria</taxon>
        <taxon>Sphingomonadales</taxon>
        <taxon>Sphingomonadaceae</taxon>
        <taxon>Novosphingobium</taxon>
    </lineage>
</organism>